<dbReference type="OrthoDB" id="10328365at2759"/>
<name>S2IW84_MUCC1</name>
<reference evidence="2" key="1">
    <citation type="submission" date="2013-05" db="EMBL/GenBank/DDBJ databases">
        <title>The Genome sequence of Mucor circinelloides f. circinelloides 1006PhL.</title>
        <authorList>
            <consortium name="The Broad Institute Genomics Platform"/>
            <person name="Cuomo C."/>
            <person name="Earl A."/>
            <person name="Findley K."/>
            <person name="Lee S.C."/>
            <person name="Walker B."/>
            <person name="Young S."/>
            <person name="Zeng Q."/>
            <person name="Gargeya S."/>
            <person name="Fitzgerald M."/>
            <person name="Haas B."/>
            <person name="Abouelleil A."/>
            <person name="Allen A.W."/>
            <person name="Alvarado L."/>
            <person name="Arachchi H.M."/>
            <person name="Berlin A.M."/>
            <person name="Chapman S.B."/>
            <person name="Gainer-Dewar J."/>
            <person name="Goldberg J."/>
            <person name="Griggs A."/>
            <person name="Gujja S."/>
            <person name="Hansen M."/>
            <person name="Howarth C."/>
            <person name="Imamovic A."/>
            <person name="Ireland A."/>
            <person name="Larimer J."/>
            <person name="McCowan C."/>
            <person name="Murphy C."/>
            <person name="Pearson M."/>
            <person name="Poon T.W."/>
            <person name="Priest M."/>
            <person name="Roberts A."/>
            <person name="Saif S."/>
            <person name="Shea T."/>
            <person name="Sisk P."/>
            <person name="Sykes S."/>
            <person name="Wortman J."/>
            <person name="Nusbaum C."/>
            <person name="Birren B."/>
        </authorList>
    </citation>
    <scope>NUCLEOTIDE SEQUENCE [LARGE SCALE GENOMIC DNA]</scope>
    <source>
        <strain evidence="2">1006PhL</strain>
    </source>
</reference>
<accession>S2IW84</accession>
<proteinExistence type="predicted"/>
<keyword evidence="2" id="KW-1185">Reference proteome</keyword>
<dbReference type="InParanoid" id="S2IW84"/>
<gene>
    <name evidence="1" type="ORF">HMPREF1544_11347</name>
</gene>
<evidence type="ECO:0000313" key="1">
    <source>
        <dbReference type="EMBL" id="EPB81926.1"/>
    </source>
</evidence>
<dbReference type="Proteomes" id="UP000014254">
    <property type="component" value="Unassembled WGS sequence"/>
</dbReference>
<organism evidence="1 2">
    <name type="scientific">Mucor circinelloides f. circinelloides (strain 1006PhL)</name>
    <name type="common">Mucormycosis agent</name>
    <name type="synonym">Calyptromyces circinelloides</name>
    <dbReference type="NCBI Taxonomy" id="1220926"/>
    <lineage>
        <taxon>Eukaryota</taxon>
        <taxon>Fungi</taxon>
        <taxon>Fungi incertae sedis</taxon>
        <taxon>Mucoromycota</taxon>
        <taxon>Mucoromycotina</taxon>
        <taxon>Mucoromycetes</taxon>
        <taxon>Mucorales</taxon>
        <taxon>Mucorineae</taxon>
        <taxon>Mucoraceae</taxon>
        <taxon>Mucor</taxon>
    </lineage>
</organism>
<dbReference type="EMBL" id="KE124140">
    <property type="protein sequence ID" value="EPB81926.1"/>
    <property type="molecule type" value="Genomic_DNA"/>
</dbReference>
<dbReference type="VEuPathDB" id="FungiDB:HMPREF1544_11347"/>
<sequence length="117" mass="12478">MTPVMFVVLNLPPELSVKHTASEILNAALETEMQTSFTQKITKCLAEGGDLPNVKKECLAMAQVVRGTNSDAETKARLESNTITNHAKHSSKAKFDSIASSLAPLTSTLDQATSTSS</sequence>
<dbReference type="AlphaFoldDB" id="S2IW84"/>
<evidence type="ECO:0000313" key="2">
    <source>
        <dbReference type="Proteomes" id="UP000014254"/>
    </source>
</evidence>
<protein>
    <submittedName>
        <fullName evidence="1">Uncharacterized protein</fullName>
    </submittedName>
</protein>